<dbReference type="Gene3D" id="3.40.50.720">
    <property type="entry name" value="NAD(P)-binding Rossmann-like Domain"/>
    <property type="match status" value="1"/>
</dbReference>
<name>A0A348B5M0_9CREN</name>
<dbReference type="Pfam" id="PF01370">
    <property type="entry name" value="Epimerase"/>
    <property type="match status" value="1"/>
</dbReference>
<reference evidence="3" key="1">
    <citation type="journal article" date="2014" name="Int. J. Syst. Evol. Microbiol.">
        <title>Complete genome sequence of Corynebacterium casei LMG S-19264T (=DSM 44701T), isolated from a smear-ripened cheese.</title>
        <authorList>
            <consortium name="US DOE Joint Genome Institute (JGI-PGF)"/>
            <person name="Walter F."/>
            <person name="Albersmeier A."/>
            <person name="Kalinowski J."/>
            <person name="Ruckert C."/>
        </authorList>
    </citation>
    <scope>NUCLEOTIDE SEQUENCE</scope>
    <source>
        <strain evidence="3">JCM 31740</strain>
    </source>
</reference>
<evidence type="ECO:0000313" key="2">
    <source>
        <dbReference type="EMBL" id="BBD73472.1"/>
    </source>
</evidence>
<protein>
    <submittedName>
        <fullName evidence="2">NAD-dependent dehydratase</fullName>
        <ecNumber evidence="2">5.1.3.2</ecNumber>
    </submittedName>
</protein>
<dbReference type="Proteomes" id="UP000276741">
    <property type="component" value="Chromosome"/>
</dbReference>
<reference evidence="2" key="3">
    <citation type="journal article" date="2019" name="BMC Res. Notes">
        <title>Complete genome sequence of the Sulfodiicoccus acidiphilus strain HS-1T, the first crenarchaeon that lacks polB3, isolated from an acidic hot spring in Ohwaku-dani, Hakone, Japan.</title>
        <authorList>
            <person name="Sakai H.D."/>
            <person name="Kurosawa N."/>
        </authorList>
    </citation>
    <scope>NUCLEOTIDE SEQUENCE</scope>
    <source>
        <strain evidence="2">HS-1</strain>
    </source>
</reference>
<gene>
    <name evidence="3" type="ORF">GCM10007116_08360</name>
    <name evidence="2" type="ORF">HS1genome_1861</name>
</gene>
<dbReference type="InterPro" id="IPR036291">
    <property type="entry name" value="NAD(P)-bd_dom_sf"/>
</dbReference>
<dbReference type="PANTHER" id="PTHR43245">
    <property type="entry name" value="BIFUNCTIONAL POLYMYXIN RESISTANCE PROTEIN ARNA"/>
    <property type="match status" value="1"/>
</dbReference>
<dbReference type="InterPro" id="IPR001509">
    <property type="entry name" value="Epimerase_deHydtase"/>
</dbReference>
<dbReference type="AlphaFoldDB" id="A0A348B5M0"/>
<dbReference type="EMBL" id="BMQS01000006">
    <property type="protein sequence ID" value="GGT92886.1"/>
    <property type="molecule type" value="Genomic_DNA"/>
</dbReference>
<organism evidence="2 4">
    <name type="scientific">Sulfodiicoccus acidiphilus</name>
    <dbReference type="NCBI Taxonomy" id="1670455"/>
    <lineage>
        <taxon>Archaea</taxon>
        <taxon>Thermoproteota</taxon>
        <taxon>Thermoprotei</taxon>
        <taxon>Sulfolobales</taxon>
        <taxon>Sulfolobaceae</taxon>
        <taxon>Sulfodiicoccus</taxon>
    </lineage>
</organism>
<dbReference type="KEGG" id="sacd:HS1genome_1861"/>
<feature type="domain" description="NAD-dependent epimerase/dehydratase" evidence="1">
    <location>
        <begin position="3"/>
        <end position="232"/>
    </location>
</feature>
<dbReference type="InterPro" id="IPR050177">
    <property type="entry name" value="Lipid_A_modif_metabolic_enz"/>
</dbReference>
<reference evidence="4" key="2">
    <citation type="submission" date="2018-04" db="EMBL/GenBank/DDBJ databases">
        <title>Complete genome sequence of Sulfodiicoccus acidiphilus strain HS-1.</title>
        <authorList>
            <person name="Sakai H.D."/>
            <person name="Kurosawa N."/>
        </authorList>
    </citation>
    <scope>NUCLEOTIDE SEQUENCE [LARGE SCALE GENOMIC DNA]</scope>
    <source>
        <strain evidence="4">HS-1</strain>
    </source>
</reference>
<keyword evidence="4" id="KW-1185">Reference proteome</keyword>
<keyword evidence="2" id="KW-0413">Isomerase</keyword>
<dbReference type="Proteomes" id="UP000616143">
    <property type="component" value="Unassembled WGS sequence"/>
</dbReference>
<dbReference type="PANTHER" id="PTHR43245:SF23">
    <property type="entry name" value="NAD(P)-BINDING DOMAIN-CONTAINING PROTEIN"/>
    <property type="match status" value="1"/>
</dbReference>
<dbReference type="CDD" id="cd08946">
    <property type="entry name" value="SDR_e"/>
    <property type="match status" value="1"/>
</dbReference>
<dbReference type="GO" id="GO:0003978">
    <property type="term" value="F:UDP-glucose 4-epimerase activity"/>
    <property type="evidence" value="ECO:0007669"/>
    <property type="project" value="UniProtKB-EC"/>
</dbReference>
<evidence type="ECO:0000313" key="4">
    <source>
        <dbReference type="Proteomes" id="UP000276741"/>
    </source>
</evidence>
<dbReference type="RefSeq" id="WP_126450685.1">
    <property type="nucleotide sequence ID" value="NZ_AP018553.1"/>
</dbReference>
<dbReference type="EMBL" id="AP018553">
    <property type="protein sequence ID" value="BBD73472.1"/>
    <property type="molecule type" value="Genomic_DNA"/>
</dbReference>
<evidence type="ECO:0000259" key="1">
    <source>
        <dbReference type="Pfam" id="PF01370"/>
    </source>
</evidence>
<dbReference type="OrthoDB" id="4907at2157"/>
<sequence length="325" mass="36043">MKVLVTGCGGYIGTTLVPYLLKEGFSVRCLDRFFFGEDLISHFSDRVEVVRGDVRNVDPSVMKGIDGVVDMASLSNDPAGELNPELTLAINYRGRIRVAKMAKEAGVKRYVLLSSCSVYGFREGYSDESTEPNPLTTYARANLLAEREVLPLNDGAFTSVALRLATVHGPSKRMRLDLLVNGMTFNAYSSGKITVMRDGTQRRPLVHVFDVARAVHAALTVEGVGGEVINVGADDQNYAIMDVAKVVRNVVGGEVEMYGDPDRRSYAVSFRKARELLDFEPKFTVEDSVKQIYHELLLGNVKGDPRWTTVKWYKSILERDPHALD</sequence>
<reference evidence="3" key="4">
    <citation type="submission" date="2020-09" db="EMBL/GenBank/DDBJ databases">
        <authorList>
            <person name="Sun Q."/>
            <person name="Ohkuma M."/>
        </authorList>
    </citation>
    <scope>NUCLEOTIDE SEQUENCE</scope>
    <source>
        <strain evidence="3">JCM 31740</strain>
    </source>
</reference>
<dbReference type="SUPFAM" id="SSF51735">
    <property type="entry name" value="NAD(P)-binding Rossmann-fold domains"/>
    <property type="match status" value="1"/>
</dbReference>
<dbReference type="GeneID" id="38667336"/>
<proteinExistence type="predicted"/>
<accession>A0A348B5M0</accession>
<evidence type="ECO:0000313" key="3">
    <source>
        <dbReference type="EMBL" id="GGT92886.1"/>
    </source>
</evidence>
<dbReference type="EC" id="5.1.3.2" evidence="2"/>